<dbReference type="Pfam" id="PF17641">
    <property type="entry name" value="ASPRs"/>
    <property type="match status" value="1"/>
</dbReference>
<dbReference type="InterPro" id="IPR035109">
    <property type="entry name" value="ASPR"/>
</dbReference>
<proteinExistence type="predicted"/>
<gene>
    <name evidence="1" type="primary">Acey_s0599.g483</name>
    <name evidence="1" type="synonym">ASPR-s0599.g483</name>
    <name evidence="1" type="ORF">Y032_0599g483</name>
</gene>
<dbReference type="Proteomes" id="UP000024635">
    <property type="component" value="Unassembled WGS sequence"/>
</dbReference>
<comment type="caution">
    <text evidence="1">The sequence shown here is derived from an EMBL/GenBank/DDBJ whole genome shotgun (WGS) entry which is preliminary data.</text>
</comment>
<keyword evidence="2" id="KW-1185">Reference proteome</keyword>
<evidence type="ECO:0000313" key="1">
    <source>
        <dbReference type="EMBL" id="EYC40767.1"/>
    </source>
</evidence>
<reference evidence="2" key="1">
    <citation type="journal article" date="2015" name="Nat. Genet.">
        <title>The genome and transcriptome of the zoonotic hookworm Ancylostoma ceylanicum identify infection-specific gene families.</title>
        <authorList>
            <person name="Schwarz E.M."/>
            <person name="Hu Y."/>
            <person name="Antoshechkin I."/>
            <person name="Miller M.M."/>
            <person name="Sternberg P.W."/>
            <person name="Aroian R.V."/>
        </authorList>
    </citation>
    <scope>NUCLEOTIDE SEQUENCE</scope>
    <source>
        <strain evidence="2">HY135</strain>
    </source>
</reference>
<organism evidence="1 2">
    <name type="scientific">Ancylostoma ceylanicum</name>
    <dbReference type="NCBI Taxonomy" id="53326"/>
    <lineage>
        <taxon>Eukaryota</taxon>
        <taxon>Metazoa</taxon>
        <taxon>Ecdysozoa</taxon>
        <taxon>Nematoda</taxon>
        <taxon>Chromadorea</taxon>
        <taxon>Rhabditida</taxon>
        <taxon>Rhabditina</taxon>
        <taxon>Rhabditomorpha</taxon>
        <taxon>Strongyloidea</taxon>
        <taxon>Ancylostomatidae</taxon>
        <taxon>Ancylostomatinae</taxon>
        <taxon>Ancylostoma</taxon>
    </lineage>
</organism>
<name>A0A016WNB6_9BILA</name>
<dbReference type="AlphaFoldDB" id="A0A016WNB6"/>
<protein>
    <recommendedName>
        <fullName evidence="3">SCP domain-containing protein</fullName>
    </recommendedName>
</protein>
<accession>A0A016WNB6</accession>
<evidence type="ECO:0000313" key="2">
    <source>
        <dbReference type="Proteomes" id="UP000024635"/>
    </source>
</evidence>
<dbReference type="EMBL" id="JARK01000199">
    <property type="protein sequence ID" value="EYC40767.1"/>
    <property type="molecule type" value="Genomic_DNA"/>
</dbReference>
<evidence type="ECO:0008006" key="3">
    <source>
        <dbReference type="Google" id="ProtNLM"/>
    </source>
</evidence>
<sequence length="133" mass="15197">MRLFFIPLESLVRNCFCGCIAQELRGAEFGGTKNLIAQALTDRTGPHIFQEYYCALEKMAKFSVFIPGYNDQNRYDTVEFRHEEPTSTGFERLVRKSIHSWSKDFKKINGSRKIGCNYDTVNGNEALVCLVGQ</sequence>